<organism evidence="1">
    <name type="scientific">Brassica oleracea</name>
    <name type="common">Wild cabbage</name>
    <dbReference type="NCBI Taxonomy" id="3712"/>
    <lineage>
        <taxon>Eukaryota</taxon>
        <taxon>Viridiplantae</taxon>
        <taxon>Streptophyta</taxon>
        <taxon>Embryophyta</taxon>
        <taxon>Tracheophyta</taxon>
        <taxon>Spermatophyta</taxon>
        <taxon>Magnoliopsida</taxon>
        <taxon>eudicotyledons</taxon>
        <taxon>Gunneridae</taxon>
        <taxon>Pentapetalae</taxon>
        <taxon>rosids</taxon>
        <taxon>malvids</taxon>
        <taxon>Brassicales</taxon>
        <taxon>Brassicaceae</taxon>
        <taxon>Brassiceae</taxon>
        <taxon>Brassica</taxon>
    </lineage>
</organism>
<proteinExistence type="predicted"/>
<dbReference type="EMBL" id="LR031874">
    <property type="protein sequence ID" value="VDD22838.1"/>
    <property type="molecule type" value="Genomic_DNA"/>
</dbReference>
<name>A0A3P6D9I0_BRAOL</name>
<accession>A0A3P6D9I0</accession>
<sequence length="94" mass="10697">MLNHDLHVPELSDVFLVGENEHRETACPHQNQRRLLDQDANFMTMIPTCHKIYTPSVLLEIRLIIDSESCTNVLSALTINKLDLKSIAHPLPIN</sequence>
<gene>
    <name evidence="1" type="ORF">BOLC2T09005H</name>
</gene>
<dbReference type="AlphaFoldDB" id="A0A3P6D9I0"/>
<protein>
    <submittedName>
        <fullName evidence="1">Uncharacterized protein</fullName>
    </submittedName>
</protein>
<evidence type="ECO:0000313" key="1">
    <source>
        <dbReference type="EMBL" id="VDD22838.1"/>
    </source>
</evidence>
<reference evidence="1" key="1">
    <citation type="submission" date="2018-11" db="EMBL/GenBank/DDBJ databases">
        <authorList>
            <consortium name="Genoscope - CEA"/>
            <person name="William W."/>
        </authorList>
    </citation>
    <scope>NUCLEOTIDE SEQUENCE</scope>
</reference>